<gene>
    <name evidence="2" type="ORF">ABR85_06825</name>
</gene>
<dbReference type="Proteomes" id="UP000051242">
    <property type="component" value="Unassembled WGS sequence"/>
</dbReference>
<name>A0A0R2T211_9GAMM</name>
<evidence type="ECO:0008006" key="4">
    <source>
        <dbReference type="Google" id="ProtNLM"/>
    </source>
</evidence>
<sequence length="383" mass="41663">MHSKTLLALTSSALALPGVVAVSSAHADTPPAVSVLSYRASSYKEDDLDASALLAGSAERYDIKVHQLRYSAPVGEKYSFSLDSSYESMSGASPWYTVESVNGDAKVAMSGATIYEKRRDITASGRRYFDSGNLGISLTISDENDYRSNSMAVDGSFTLANNSTTISGGASYSDDELSPTDALLFNRIPSATKANSSAFVSVTQILNQFSILQSGISTARASGFLSDPYKLVDRRPEERNQFTWTTSWRRYFRAQTSALHANYRYYDDDFGVSSHTLDLSLHKTFRRSITLVPSLRYYQQDAANFFTPASDFLQASDFNSADFRLSSYGALSAGLKLNARVGKYTFVLSGERYKADASLGGSGASSPGIIDFTRLSAGIDFTF</sequence>
<reference evidence="2 3" key="1">
    <citation type="submission" date="2015-10" db="EMBL/GenBank/DDBJ databases">
        <title>Metagenome-Assembled Genomes uncover a global brackish microbiome.</title>
        <authorList>
            <person name="Hugerth L.W."/>
            <person name="Larsson J."/>
            <person name="Alneberg J."/>
            <person name="Lindh M.V."/>
            <person name="Legrand C."/>
            <person name="Pinhassi J."/>
            <person name="Andersson A.F."/>
        </authorList>
    </citation>
    <scope>NUCLEOTIDE SEQUENCE [LARGE SCALE GENOMIC DNA]</scope>
    <source>
        <strain evidence="2">BACL22 MAG-120619-bin3</strain>
    </source>
</reference>
<dbReference type="InterPro" id="IPR021953">
    <property type="entry name" value="DUF3570"/>
</dbReference>
<dbReference type="Pfam" id="PF12094">
    <property type="entry name" value="DUF3570"/>
    <property type="match status" value="1"/>
</dbReference>
<keyword evidence="1" id="KW-0732">Signal</keyword>
<comment type="caution">
    <text evidence="2">The sequence shown here is derived from an EMBL/GenBank/DDBJ whole genome shotgun (WGS) entry which is preliminary data.</text>
</comment>
<accession>A0A0R2T211</accession>
<feature type="signal peptide" evidence="1">
    <location>
        <begin position="1"/>
        <end position="27"/>
    </location>
</feature>
<evidence type="ECO:0000256" key="1">
    <source>
        <dbReference type="SAM" id="SignalP"/>
    </source>
</evidence>
<dbReference type="AlphaFoldDB" id="A0A0R2T211"/>
<feature type="chain" id="PRO_5006424246" description="DUF3570 domain-containing protein" evidence="1">
    <location>
        <begin position="28"/>
        <end position="383"/>
    </location>
</feature>
<organism evidence="2 3">
    <name type="scientific">OM182 bacterium BACL3 MAG-120619-bin3</name>
    <dbReference type="NCBI Taxonomy" id="1655593"/>
    <lineage>
        <taxon>Bacteria</taxon>
        <taxon>Pseudomonadati</taxon>
        <taxon>Pseudomonadota</taxon>
        <taxon>Gammaproteobacteria</taxon>
        <taxon>OMG group</taxon>
        <taxon>OM182 clade</taxon>
    </lineage>
</organism>
<protein>
    <recommendedName>
        <fullName evidence="4">DUF3570 domain-containing protein</fullName>
    </recommendedName>
</protein>
<evidence type="ECO:0000313" key="3">
    <source>
        <dbReference type="Proteomes" id="UP000051242"/>
    </source>
</evidence>
<dbReference type="EMBL" id="LICD01000178">
    <property type="protein sequence ID" value="KRO79403.1"/>
    <property type="molecule type" value="Genomic_DNA"/>
</dbReference>
<proteinExistence type="predicted"/>
<evidence type="ECO:0000313" key="2">
    <source>
        <dbReference type="EMBL" id="KRO79403.1"/>
    </source>
</evidence>